<dbReference type="Pfam" id="PF05876">
    <property type="entry name" value="GpA_ATPase"/>
    <property type="match status" value="1"/>
</dbReference>
<dbReference type="OrthoDB" id="5181253at2"/>
<dbReference type="RefSeq" id="WP_150041313.1">
    <property type="nucleotide sequence ID" value="NZ_OW485606.1"/>
</dbReference>
<dbReference type="GO" id="GO:0016887">
    <property type="term" value="F:ATP hydrolysis activity"/>
    <property type="evidence" value="ECO:0007669"/>
    <property type="project" value="InterPro"/>
</dbReference>
<proteinExistence type="predicted"/>
<feature type="domain" description="Phage terminase large subunit GpA ATPase" evidence="1">
    <location>
        <begin position="79"/>
        <end position="294"/>
    </location>
</feature>
<dbReference type="InterPro" id="IPR046453">
    <property type="entry name" value="GpA_ATPase"/>
</dbReference>
<reference evidence="2 3" key="1">
    <citation type="submission" date="2019-09" db="EMBL/GenBank/DDBJ databases">
        <title>Genome sequence of Rhodovastum atsumiense, a diverse member of the Acetobacteraceae family of non-sulfur purple photosynthetic bacteria.</title>
        <authorList>
            <person name="Meyer T."/>
            <person name="Kyndt J."/>
        </authorList>
    </citation>
    <scope>NUCLEOTIDE SEQUENCE [LARGE SCALE GENOMIC DNA]</scope>
    <source>
        <strain evidence="2 3">DSM 21279</strain>
    </source>
</reference>
<dbReference type="AlphaFoldDB" id="A0A5M6IVF4"/>
<dbReference type="EMBL" id="VWPK01000019">
    <property type="protein sequence ID" value="KAA5611538.1"/>
    <property type="molecule type" value="Genomic_DNA"/>
</dbReference>
<accession>A0A5M6IVF4</accession>
<gene>
    <name evidence="2" type="ORF">F1189_13305</name>
</gene>
<dbReference type="InterPro" id="IPR027417">
    <property type="entry name" value="P-loop_NTPase"/>
</dbReference>
<dbReference type="Proteomes" id="UP000325255">
    <property type="component" value="Unassembled WGS sequence"/>
</dbReference>
<evidence type="ECO:0000259" key="1">
    <source>
        <dbReference type="Pfam" id="PF05876"/>
    </source>
</evidence>
<name>A0A5M6IVF4_9PROT</name>
<comment type="caution">
    <text evidence="2">The sequence shown here is derived from an EMBL/GenBank/DDBJ whole genome shotgun (WGS) entry which is preliminary data.</text>
</comment>
<dbReference type="Gene3D" id="3.40.50.300">
    <property type="entry name" value="P-loop containing nucleotide triphosphate hydrolases"/>
    <property type="match status" value="1"/>
</dbReference>
<keyword evidence="3" id="KW-1185">Reference proteome</keyword>
<evidence type="ECO:0000313" key="2">
    <source>
        <dbReference type="EMBL" id="KAA5611538.1"/>
    </source>
</evidence>
<evidence type="ECO:0000313" key="3">
    <source>
        <dbReference type="Proteomes" id="UP000325255"/>
    </source>
</evidence>
<protein>
    <recommendedName>
        <fullName evidence="1">Phage terminase large subunit GpA ATPase domain-containing protein</fullName>
    </recommendedName>
</protein>
<sequence>MGKAALSLAAASAAVLRRELEAFAAEVGYDGAGTIPEGMTFREWCEDLGAKGLKVDGIPFTLADRRSMWFVYDLIPTTIEEAKSRLVVMMKCAQVGFTVMEMLACIYMALKFEPAKIGMYLPDAKLAAAKSSERFMPIVRTVPSAYNRLTSEGADGKRKRSEGNVMIRTMGASRFHFLYTTGRATTESFPMDIITYDEVQEMKIADMEKTQERLSASRIKFRLMGSTAKWPDADIHWFYVRGTQHRFHTRCPSCGTAAPLDDRFPECIAWDEERDDYRYRCACGAWIDDAQQGEWIAEHPEARYISVHYPQFLSPTISPREIIEAYHNADDMMNFFNRKLGKPYADPSQIPVNLGMLNACVEEGRKAGVVWKERARNTFAGIDQMGNFNVFICKERLPDGRQAVIHFELIYSEDPFKRCSELMEQYGVAVCVVETLPNYNDAKAFAKRHLGRVFLAGYSDIADEMMRWGDADNSKADRKIAREARDRYTVTLDQYKCMSVSMGRIAKRVCLFPDPQGRVQEIIEKGERRTVAVLKDVAFVHFQKTALVTDRPDPEQKKLRRRVVKVGIDPHSSYANMLCDVAWARAYGTGTMLLPDMGGDELKTDRAKKVAEAMPGLPKEVLAMIDELPPGTCGRCRSYPPDGESPLRECGTRGCLVAPRDAACPLFSARKG</sequence>
<organism evidence="2 3">
    <name type="scientific">Rhodovastum atsumiense</name>
    <dbReference type="NCBI Taxonomy" id="504468"/>
    <lineage>
        <taxon>Bacteria</taxon>
        <taxon>Pseudomonadati</taxon>
        <taxon>Pseudomonadota</taxon>
        <taxon>Alphaproteobacteria</taxon>
        <taxon>Acetobacterales</taxon>
        <taxon>Acetobacteraceae</taxon>
        <taxon>Rhodovastum</taxon>
    </lineage>
</organism>